<dbReference type="InterPro" id="IPR029058">
    <property type="entry name" value="AB_hydrolase_fold"/>
</dbReference>
<reference evidence="5 6" key="1">
    <citation type="submission" date="2016-02" db="EMBL/GenBank/DDBJ databases">
        <title>Corynebacterium glutamicum N24 whole genome sequencing project.</title>
        <authorList>
            <person name="Matsutani M."/>
            <person name="Nangtapong N."/>
            <person name="Yakushi T."/>
            <person name="Matsushita K."/>
        </authorList>
    </citation>
    <scope>NUCLEOTIDE SEQUENCE [LARGE SCALE GENOMIC DNA]</scope>
    <source>
        <strain evidence="5 6">N24</strain>
    </source>
</reference>
<evidence type="ECO:0000259" key="4">
    <source>
        <dbReference type="Pfam" id="PF00135"/>
    </source>
</evidence>
<dbReference type="PROSITE" id="PS00122">
    <property type="entry name" value="CARBOXYLESTERASE_B_1"/>
    <property type="match status" value="1"/>
</dbReference>
<dbReference type="SUPFAM" id="SSF53474">
    <property type="entry name" value="alpha/beta-Hydrolases"/>
    <property type="match status" value="1"/>
</dbReference>
<dbReference type="EMBL" id="AP017369">
    <property type="protein sequence ID" value="BAU96629.1"/>
    <property type="molecule type" value="Genomic_DNA"/>
</dbReference>
<dbReference type="Gene3D" id="3.40.50.1820">
    <property type="entry name" value="alpha/beta hydrolase"/>
    <property type="match status" value="1"/>
</dbReference>
<dbReference type="RefSeq" id="WP_096457384.1">
    <property type="nucleotide sequence ID" value="NZ_AP017369.1"/>
</dbReference>
<protein>
    <recommendedName>
        <fullName evidence="3">Carboxylic ester hydrolase</fullName>
        <ecNumber evidence="3">3.1.1.-</ecNumber>
    </recommendedName>
</protein>
<feature type="domain" description="Carboxylesterase type B" evidence="4">
    <location>
        <begin position="49"/>
        <end position="187"/>
    </location>
</feature>
<dbReference type="ESTHER" id="corgt-a0a160prc4">
    <property type="family name" value="Carb_B_Bacteria"/>
</dbReference>
<gene>
    <name evidence="5" type="primary">lipT2</name>
    <name evidence="5" type="ORF">N24_2367</name>
</gene>
<accession>A0A160PRC4</accession>
<proteinExistence type="inferred from homology"/>
<dbReference type="GO" id="GO:0016787">
    <property type="term" value="F:hydrolase activity"/>
    <property type="evidence" value="ECO:0007669"/>
    <property type="project" value="UniProtKB-KW"/>
</dbReference>
<evidence type="ECO:0000256" key="2">
    <source>
        <dbReference type="ARBA" id="ARBA00022801"/>
    </source>
</evidence>
<keyword evidence="6" id="KW-1185">Reference proteome</keyword>
<evidence type="ECO:0000313" key="5">
    <source>
        <dbReference type="EMBL" id="BAU96629.1"/>
    </source>
</evidence>
<dbReference type="PANTHER" id="PTHR43142">
    <property type="entry name" value="CARBOXYLIC ESTER HYDROLASE"/>
    <property type="match status" value="1"/>
</dbReference>
<sequence length="393" mass="44123">MSATSSVTVSCPAGTITGTRHYFQSIPYAKAQPFADSEKLEPLRIDATGKHEGLYLTLSTPEARFGADAPVIVYIHGGGYDSGTRFDPRTDPTIFREQGFVVVSIDYRVGLEGFARFHDDETNRYRGIDDCVLALEWVQKNIEHFGGDPTNVTLIGQSAGAGIALWLTRLDHYKGAFRRLVALSPSFPRQHFSARKGALRRALGKPVTRAALANIKPTRLEKSYRRFSRRFFNDLPLGPTPYDPDELADIDLIISSTRDEMYEHSIGRWFDRQGFGAKLATRLLHVENPDAYINAAKKIDDRIVGRMIGDSLIRRFVAQTEKGWWIEFPGKHCEDLTQIFTEDSPAHHIIADFARGATPSWPQYSEENRAALSLVSGEARVVYDPLKMVRLAF</sequence>
<dbReference type="InterPro" id="IPR019826">
    <property type="entry name" value="Carboxylesterase_B_AS"/>
</dbReference>
<dbReference type="InterPro" id="IPR002018">
    <property type="entry name" value="CarbesteraseB"/>
</dbReference>
<dbReference type="PANTHER" id="PTHR43142:SF1">
    <property type="entry name" value="CARBOXYLIC ESTER HYDROLASE"/>
    <property type="match status" value="1"/>
</dbReference>
<dbReference type="EC" id="3.1.1.-" evidence="3"/>
<evidence type="ECO:0000256" key="3">
    <source>
        <dbReference type="RuleBase" id="RU361235"/>
    </source>
</evidence>
<dbReference type="Proteomes" id="UP000218244">
    <property type="component" value="Chromosome"/>
</dbReference>
<comment type="similarity">
    <text evidence="1 3">Belongs to the type-B carboxylesterase/lipase family.</text>
</comment>
<evidence type="ECO:0000256" key="1">
    <source>
        <dbReference type="ARBA" id="ARBA00005964"/>
    </source>
</evidence>
<dbReference type="Pfam" id="PF00135">
    <property type="entry name" value="COesterase"/>
    <property type="match status" value="1"/>
</dbReference>
<dbReference type="KEGG" id="csur:N24_2367"/>
<evidence type="ECO:0000313" key="6">
    <source>
        <dbReference type="Proteomes" id="UP000218244"/>
    </source>
</evidence>
<organism evidence="5 6">
    <name type="scientific">Corynebacterium suranareeae</name>
    <dbReference type="NCBI Taxonomy" id="2506452"/>
    <lineage>
        <taxon>Bacteria</taxon>
        <taxon>Bacillati</taxon>
        <taxon>Actinomycetota</taxon>
        <taxon>Actinomycetes</taxon>
        <taxon>Mycobacteriales</taxon>
        <taxon>Corynebacteriaceae</taxon>
        <taxon>Corynebacterium</taxon>
    </lineage>
</organism>
<keyword evidence="2 3" id="KW-0378">Hydrolase</keyword>
<dbReference type="AlphaFoldDB" id="A0A160PRC4"/>
<name>A0A160PRC4_9CORY</name>